<reference evidence="1" key="1">
    <citation type="submission" date="2020-05" db="EMBL/GenBank/DDBJ databases">
        <title>Large-scale comparative analyses of tick genomes elucidate their genetic diversity and vector capacities.</title>
        <authorList>
            <person name="Jia N."/>
            <person name="Wang J."/>
            <person name="Shi W."/>
            <person name="Du L."/>
            <person name="Sun Y."/>
            <person name="Zhan W."/>
            <person name="Jiang J."/>
            <person name="Wang Q."/>
            <person name="Zhang B."/>
            <person name="Ji P."/>
            <person name="Sakyi L.B."/>
            <person name="Cui X."/>
            <person name="Yuan T."/>
            <person name="Jiang B."/>
            <person name="Yang W."/>
            <person name="Lam T.T.-Y."/>
            <person name="Chang Q."/>
            <person name="Ding S."/>
            <person name="Wang X."/>
            <person name="Zhu J."/>
            <person name="Ruan X."/>
            <person name="Zhao L."/>
            <person name="Wei J."/>
            <person name="Que T."/>
            <person name="Du C."/>
            <person name="Cheng J."/>
            <person name="Dai P."/>
            <person name="Han X."/>
            <person name="Huang E."/>
            <person name="Gao Y."/>
            <person name="Liu J."/>
            <person name="Shao H."/>
            <person name="Ye R."/>
            <person name="Li L."/>
            <person name="Wei W."/>
            <person name="Wang X."/>
            <person name="Wang C."/>
            <person name="Yang T."/>
            <person name="Huo Q."/>
            <person name="Li W."/>
            <person name="Guo W."/>
            <person name="Chen H."/>
            <person name="Zhou L."/>
            <person name="Ni X."/>
            <person name="Tian J."/>
            <person name="Zhou Y."/>
            <person name="Sheng Y."/>
            <person name="Liu T."/>
            <person name="Pan Y."/>
            <person name="Xia L."/>
            <person name="Li J."/>
            <person name="Zhao F."/>
            <person name="Cao W."/>
        </authorList>
    </citation>
    <scope>NUCLEOTIDE SEQUENCE</scope>
    <source>
        <strain evidence="1">Dsil-2018</strain>
    </source>
</reference>
<dbReference type="EMBL" id="CM023474">
    <property type="protein sequence ID" value="KAH7950056.1"/>
    <property type="molecule type" value="Genomic_DNA"/>
</dbReference>
<organism evidence="1 2">
    <name type="scientific">Dermacentor silvarum</name>
    <name type="common">Tick</name>
    <dbReference type="NCBI Taxonomy" id="543639"/>
    <lineage>
        <taxon>Eukaryota</taxon>
        <taxon>Metazoa</taxon>
        <taxon>Ecdysozoa</taxon>
        <taxon>Arthropoda</taxon>
        <taxon>Chelicerata</taxon>
        <taxon>Arachnida</taxon>
        <taxon>Acari</taxon>
        <taxon>Parasitiformes</taxon>
        <taxon>Ixodida</taxon>
        <taxon>Ixodoidea</taxon>
        <taxon>Ixodidae</taxon>
        <taxon>Rhipicephalinae</taxon>
        <taxon>Dermacentor</taxon>
    </lineage>
</organism>
<evidence type="ECO:0000313" key="2">
    <source>
        <dbReference type="Proteomes" id="UP000821865"/>
    </source>
</evidence>
<proteinExistence type="predicted"/>
<comment type="caution">
    <text evidence="1">The sequence shown here is derived from an EMBL/GenBank/DDBJ whole genome shotgun (WGS) entry which is preliminary data.</text>
</comment>
<keyword evidence="2" id="KW-1185">Reference proteome</keyword>
<sequence length="641" mass="68766">METSNRTYQALSNFDKSTAKITTAALPATPNTRGFETEPVREINLGSTTTEDKDTEKKFLSALTFLGAANYVDYEQIADGEVPDGQGTRLLARHPRAAESFRTITASTTNSSPPQTALGTSTMSRPSKLQSEQPIENGNAHILTPLRLVESSETQTTKGQPIAGSTITMLPAETEHFTSTNLPQTTETTQPSTLLGSASPAGTRFAYESRVPLITEQTTELSTLTVSPGVATRSIKVHEELPTEPSQLMTSGGDEVTELFKGNSESEVSTLKTTRTAWSTPSHDTPEKRDSDTTQVASPVNVHPSGKSADRSLTLEETTSVMPLPTALITMQPASLPITSADVPSTEREISGVISTHTQSSYPMMTTTKNVLLTVELTPLTQDAAVERTTLRTALYLTSQQTAAATPGGRDAVTVDMGRSSSPSQSSTSQSGGPPNSGIDPKETGKRQPEVTHVTEPPEAYPSVNGVRVRLGLDADYGACVRGRERQFREHIRRQLSVLLRVPLPGVRNVRILPGSIIVEADMVPVKTPSLDVDKSALLAARTDLQDRIDRGTAVITDLDGNRLPIFTSTVYSLQPPRGTSYSPALLGALTAMFFGATSVIVASAYLVKRHVGERHVSPSPEAVSQLPVLWTLVSPLWEVP</sequence>
<evidence type="ECO:0000313" key="1">
    <source>
        <dbReference type="EMBL" id="KAH7950056.1"/>
    </source>
</evidence>
<protein>
    <submittedName>
        <fullName evidence="1">Uncharacterized protein</fullName>
    </submittedName>
</protein>
<accession>A0ACB8CSM5</accession>
<gene>
    <name evidence="1" type="ORF">HPB49_019011</name>
</gene>
<name>A0ACB8CSM5_DERSI</name>
<dbReference type="Proteomes" id="UP000821865">
    <property type="component" value="Chromosome 5"/>
</dbReference>